<evidence type="ECO:0000313" key="1">
    <source>
        <dbReference type="EMBL" id="KLU02505.1"/>
    </source>
</evidence>
<proteinExistence type="predicted"/>
<name>A0A0J1B6Q7_RHOIS</name>
<comment type="caution">
    <text evidence="1">The sequence shown here is derived from an EMBL/GenBank/DDBJ whole genome shotgun (WGS) entry which is preliminary data.</text>
</comment>
<sequence length="53" mass="6170">MSVDRVGQAVLETFQNPEKKFAPISFHQFPRRDTWLGTDVIANFRTQPLFCKT</sequence>
<evidence type="ECO:0000313" key="2">
    <source>
        <dbReference type="Proteomes" id="UP000036367"/>
    </source>
</evidence>
<gene>
    <name evidence="1" type="ORF">RISK_005571</name>
</gene>
<dbReference type="EMBL" id="LECT01000044">
    <property type="protein sequence ID" value="KLU02505.1"/>
    <property type="molecule type" value="Genomic_DNA"/>
</dbReference>
<dbReference type="Proteomes" id="UP000036367">
    <property type="component" value="Unassembled WGS sequence"/>
</dbReference>
<protein>
    <submittedName>
        <fullName evidence="1">Uncharacterized protein</fullName>
    </submittedName>
</protein>
<reference evidence="1" key="1">
    <citation type="submission" date="2015-05" db="EMBL/GenBank/DDBJ databases">
        <title>Permanent draft genome of Rhodopirellula islandicus K833.</title>
        <authorList>
            <person name="Kizina J."/>
            <person name="Richter M."/>
            <person name="Glockner F.O."/>
            <person name="Harder J."/>
        </authorList>
    </citation>
    <scope>NUCLEOTIDE SEQUENCE [LARGE SCALE GENOMIC DNA]</scope>
    <source>
        <strain evidence="1">K833</strain>
    </source>
</reference>
<organism evidence="1 2">
    <name type="scientific">Rhodopirellula islandica</name>
    <dbReference type="NCBI Taxonomy" id="595434"/>
    <lineage>
        <taxon>Bacteria</taxon>
        <taxon>Pseudomonadati</taxon>
        <taxon>Planctomycetota</taxon>
        <taxon>Planctomycetia</taxon>
        <taxon>Pirellulales</taxon>
        <taxon>Pirellulaceae</taxon>
        <taxon>Rhodopirellula</taxon>
    </lineage>
</organism>
<keyword evidence="2" id="KW-1185">Reference proteome</keyword>
<accession>A0A0J1B6Q7</accession>
<dbReference type="AlphaFoldDB" id="A0A0J1B6Q7"/>